<dbReference type="EMBL" id="QGNY01000008">
    <property type="protein sequence ID" value="PWS30100.1"/>
    <property type="molecule type" value="Genomic_DNA"/>
</dbReference>
<evidence type="ECO:0000313" key="1">
    <source>
        <dbReference type="EMBL" id="PWS30100.1"/>
    </source>
</evidence>
<comment type="caution">
    <text evidence="1">The sequence shown here is derived from an EMBL/GenBank/DDBJ whole genome shotgun (WGS) entry which is preliminary data.</text>
</comment>
<keyword evidence="2" id="KW-1185">Reference proteome</keyword>
<accession>A0A317ET23</accession>
<dbReference type="AlphaFoldDB" id="A0A317ET23"/>
<gene>
    <name evidence="1" type="ORF">DF947_19235</name>
</gene>
<reference evidence="2" key="1">
    <citation type="submission" date="2018-05" db="EMBL/GenBank/DDBJ databases">
        <title>Pedobacter paludis sp. nov., isolated from wetland soil.</title>
        <authorList>
            <person name="Zhang Y."/>
        </authorList>
    </citation>
    <scope>NUCLEOTIDE SEQUENCE [LARGE SCALE GENOMIC DNA]</scope>
    <source>
        <strain evidence="2">R-8</strain>
    </source>
</reference>
<sequence length="95" mass="11107">MSDTTSLIKIISKDFDIEDHLSEERLKQAMIDAFDYLVDNDFPKLIQILYKADVDQYKLKELLENTEGLSSAEVIANTYIERQKAKVETWKKYSL</sequence>
<dbReference type="OrthoDB" id="711735at2"/>
<proteinExistence type="predicted"/>
<evidence type="ECO:0000313" key="2">
    <source>
        <dbReference type="Proteomes" id="UP000245391"/>
    </source>
</evidence>
<dbReference type="RefSeq" id="WP_109931984.1">
    <property type="nucleotide sequence ID" value="NZ_QGNY01000008.1"/>
</dbReference>
<dbReference type="Proteomes" id="UP000245391">
    <property type="component" value="Unassembled WGS sequence"/>
</dbReference>
<protein>
    <submittedName>
        <fullName evidence="1">Uncharacterized protein</fullName>
    </submittedName>
</protein>
<name>A0A317ET23_9SPHI</name>
<organism evidence="1 2">
    <name type="scientific">Pedobacter paludis</name>
    <dbReference type="NCBI Taxonomy" id="2203212"/>
    <lineage>
        <taxon>Bacteria</taxon>
        <taxon>Pseudomonadati</taxon>
        <taxon>Bacteroidota</taxon>
        <taxon>Sphingobacteriia</taxon>
        <taxon>Sphingobacteriales</taxon>
        <taxon>Sphingobacteriaceae</taxon>
        <taxon>Pedobacter</taxon>
    </lineage>
</organism>